<keyword evidence="2" id="KW-1185">Reference proteome</keyword>
<reference evidence="2" key="1">
    <citation type="journal article" date="2019" name="Int. J. Syst. Evol. Microbiol.">
        <title>The Global Catalogue of Microorganisms (GCM) 10K type strain sequencing project: providing services to taxonomists for standard genome sequencing and annotation.</title>
        <authorList>
            <consortium name="The Broad Institute Genomics Platform"/>
            <consortium name="The Broad Institute Genome Sequencing Center for Infectious Disease"/>
            <person name="Wu L."/>
            <person name="Ma J."/>
        </authorList>
    </citation>
    <scope>NUCLEOTIDE SEQUENCE [LARGE SCALE GENOMIC DNA]</scope>
    <source>
        <strain evidence="2">KCTC 42217</strain>
    </source>
</reference>
<dbReference type="InterPro" id="IPR023393">
    <property type="entry name" value="START-like_dom_sf"/>
</dbReference>
<gene>
    <name evidence="1" type="ORF">ACFSJU_14060</name>
</gene>
<evidence type="ECO:0000313" key="1">
    <source>
        <dbReference type="EMBL" id="MFD2163529.1"/>
    </source>
</evidence>
<evidence type="ECO:0008006" key="3">
    <source>
        <dbReference type="Google" id="ProtNLM"/>
    </source>
</evidence>
<dbReference type="Proteomes" id="UP001597387">
    <property type="component" value="Unassembled WGS sequence"/>
</dbReference>
<accession>A0ABW4ZNR2</accession>
<dbReference type="SUPFAM" id="SSF55961">
    <property type="entry name" value="Bet v1-like"/>
    <property type="match status" value="1"/>
</dbReference>
<organism evidence="1 2">
    <name type="scientific">Paradesertivirga mongoliensis</name>
    <dbReference type="NCBI Taxonomy" id="2100740"/>
    <lineage>
        <taxon>Bacteria</taxon>
        <taxon>Pseudomonadati</taxon>
        <taxon>Bacteroidota</taxon>
        <taxon>Sphingobacteriia</taxon>
        <taxon>Sphingobacteriales</taxon>
        <taxon>Sphingobacteriaceae</taxon>
        <taxon>Paradesertivirga</taxon>
    </lineage>
</organism>
<dbReference type="CDD" id="cd07820">
    <property type="entry name" value="SRPBCC_3"/>
    <property type="match status" value="1"/>
</dbReference>
<name>A0ABW4ZNR2_9SPHI</name>
<dbReference type="Gene3D" id="3.30.530.20">
    <property type="match status" value="1"/>
</dbReference>
<protein>
    <recommendedName>
        <fullName evidence="3">Ligand-binding SRPBCC domain-containing protein</fullName>
    </recommendedName>
</protein>
<proteinExistence type="predicted"/>
<comment type="caution">
    <text evidence="1">The sequence shown here is derived from an EMBL/GenBank/DDBJ whole genome shotgun (WGS) entry which is preliminary data.</text>
</comment>
<sequence>MHKLKQQQFLPISLEEAWNFFSNPKNLNKITPSNLVFEITSEVPETIYEGLMITYKIKPMLNISTKWCTEITLVKEKEVFVDEQRKGPYALWRHEHRFEALNEGVLMTDTLDYRIGKSVFGWVAGKLFVHKKVREIFSYRQKVLEDRFKR</sequence>
<dbReference type="EMBL" id="JBHUHZ010000002">
    <property type="protein sequence ID" value="MFD2163529.1"/>
    <property type="molecule type" value="Genomic_DNA"/>
</dbReference>
<dbReference type="RefSeq" id="WP_255900729.1">
    <property type="nucleotide sequence ID" value="NZ_JAFMZO010000002.1"/>
</dbReference>
<evidence type="ECO:0000313" key="2">
    <source>
        <dbReference type="Proteomes" id="UP001597387"/>
    </source>
</evidence>